<feature type="region of interest" description="Disordered" evidence="1">
    <location>
        <begin position="92"/>
        <end position="169"/>
    </location>
</feature>
<reference evidence="2" key="1">
    <citation type="submission" date="2022-12" db="EMBL/GenBank/DDBJ databases">
        <title>Chromosome-level genome assembly of the bean flower thrips Megalurothrips usitatus.</title>
        <authorList>
            <person name="Ma L."/>
            <person name="Liu Q."/>
            <person name="Li H."/>
            <person name="Cai W."/>
        </authorList>
    </citation>
    <scope>NUCLEOTIDE SEQUENCE</scope>
    <source>
        <strain evidence="2">Cailab_2022a</strain>
    </source>
</reference>
<name>A0AAV7XGQ4_9NEOP</name>
<organism evidence="2 3">
    <name type="scientific">Megalurothrips usitatus</name>
    <name type="common">bean blossom thrips</name>
    <dbReference type="NCBI Taxonomy" id="439358"/>
    <lineage>
        <taxon>Eukaryota</taxon>
        <taxon>Metazoa</taxon>
        <taxon>Ecdysozoa</taxon>
        <taxon>Arthropoda</taxon>
        <taxon>Hexapoda</taxon>
        <taxon>Insecta</taxon>
        <taxon>Pterygota</taxon>
        <taxon>Neoptera</taxon>
        <taxon>Paraneoptera</taxon>
        <taxon>Thysanoptera</taxon>
        <taxon>Terebrantia</taxon>
        <taxon>Thripoidea</taxon>
        <taxon>Thripidae</taxon>
        <taxon>Megalurothrips</taxon>
    </lineage>
</organism>
<feature type="compositionally biased region" description="Low complexity" evidence="1">
    <location>
        <begin position="92"/>
        <end position="118"/>
    </location>
</feature>
<evidence type="ECO:0000313" key="3">
    <source>
        <dbReference type="Proteomes" id="UP001075354"/>
    </source>
</evidence>
<feature type="compositionally biased region" description="Polar residues" evidence="1">
    <location>
        <begin position="157"/>
        <end position="169"/>
    </location>
</feature>
<keyword evidence="3" id="KW-1185">Reference proteome</keyword>
<comment type="caution">
    <text evidence="2">The sequence shown here is derived from an EMBL/GenBank/DDBJ whole genome shotgun (WGS) entry which is preliminary data.</text>
</comment>
<dbReference type="Proteomes" id="UP001075354">
    <property type="component" value="Chromosome 10"/>
</dbReference>
<sequence>MVTEVASKLQPGALEALGAGAGRGTLGGAMTIHDLAVASSKLLSAGPGGIPGADSTEALHHHITSMHQSLHHPAMLPRSRFMITDILANNNNNNNSSSDNNHNGLRSPCSSPASVSSDGPRDLSLHARDPRDMDHGEDADLSDDHEESGTDSGLPGETSSVCSNGQCTP</sequence>
<gene>
    <name evidence="2" type="ORF">ONE63_001576</name>
</gene>
<proteinExistence type="predicted"/>
<feature type="compositionally biased region" description="Basic and acidic residues" evidence="1">
    <location>
        <begin position="119"/>
        <end position="138"/>
    </location>
</feature>
<dbReference type="EMBL" id="JAPTSV010000010">
    <property type="protein sequence ID" value="KAJ1523743.1"/>
    <property type="molecule type" value="Genomic_DNA"/>
</dbReference>
<accession>A0AAV7XGQ4</accession>
<protein>
    <submittedName>
        <fullName evidence="2">Uncharacterized protein</fullName>
    </submittedName>
</protein>
<evidence type="ECO:0000256" key="1">
    <source>
        <dbReference type="SAM" id="MobiDB-lite"/>
    </source>
</evidence>
<dbReference type="AlphaFoldDB" id="A0AAV7XGQ4"/>
<evidence type="ECO:0000313" key="2">
    <source>
        <dbReference type="EMBL" id="KAJ1523743.1"/>
    </source>
</evidence>